<evidence type="ECO:0000313" key="1">
    <source>
        <dbReference type="EMBL" id="MDF9409262.1"/>
    </source>
</evidence>
<dbReference type="InterPro" id="IPR011033">
    <property type="entry name" value="PRC_barrel-like_sf"/>
</dbReference>
<gene>
    <name evidence="1" type="ORF">L7E55_13010</name>
</gene>
<accession>A0A9X4GZW6</accession>
<dbReference type="Gene3D" id="2.30.30.240">
    <property type="entry name" value="PRC-barrel domain"/>
    <property type="match status" value="2"/>
</dbReference>
<keyword evidence="2" id="KW-1185">Reference proteome</keyword>
<dbReference type="SUPFAM" id="SSF50346">
    <property type="entry name" value="PRC-barrel domain"/>
    <property type="match status" value="2"/>
</dbReference>
<evidence type="ECO:0000313" key="2">
    <source>
        <dbReference type="Proteomes" id="UP001154312"/>
    </source>
</evidence>
<dbReference type="Proteomes" id="UP001154312">
    <property type="component" value="Unassembled WGS sequence"/>
</dbReference>
<dbReference type="AlphaFoldDB" id="A0A9X4GZW6"/>
<reference evidence="1" key="1">
    <citation type="submission" date="2022-02" db="EMBL/GenBank/DDBJ databases">
        <authorList>
            <person name="Leng L."/>
        </authorList>
    </citation>
    <scope>NUCLEOTIDE SEQUENCE</scope>
    <source>
        <strain evidence="1">JI</strain>
    </source>
</reference>
<organism evidence="1 2">
    <name type="scientific">Pelotomaculum isophthalicicum JI</name>
    <dbReference type="NCBI Taxonomy" id="947010"/>
    <lineage>
        <taxon>Bacteria</taxon>
        <taxon>Bacillati</taxon>
        <taxon>Bacillota</taxon>
        <taxon>Clostridia</taxon>
        <taxon>Eubacteriales</taxon>
        <taxon>Desulfotomaculaceae</taxon>
        <taxon>Pelotomaculum</taxon>
    </lineage>
</organism>
<name>A0A9X4GZW6_9FIRM</name>
<dbReference type="EMBL" id="JAKOAV010000027">
    <property type="protein sequence ID" value="MDF9409262.1"/>
    <property type="molecule type" value="Genomic_DNA"/>
</dbReference>
<sequence length="279" mass="30650">MKNSQQVLGLPVLSIEEGKQIGIVKHLVLNPELGKVSSLLVEDAAWYLGLKTIPFESVQGIGEFGLTIENRSFLSAVADSPEVIELLKKDLSLPGIKVLSKKGRLVGTVSDFIINENNGGIMGCQLTLTHSEKPDGIIPRKSILTFGHDFLVVEEGIENVLVADIEEIEDVIEDNIPTDRQEAINSDDLEIKTDAPVADIPAITQESPNVAKNEKQPADALKHFEEQQRKYLIGKKVIMKIVAENGEVVAEEGDTVTNEIIEHAKATDRYIQLTLNIRD</sequence>
<dbReference type="RefSeq" id="WP_277444717.1">
    <property type="nucleotide sequence ID" value="NZ_JAKOAV010000027.1"/>
</dbReference>
<comment type="caution">
    <text evidence="1">The sequence shown here is derived from an EMBL/GenBank/DDBJ whole genome shotgun (WGS) entry which is preliminary data.</text>
</comment>
<protein>
    <submittedName>
        <fullName evidence="1">PRC-barrel domain-containing protein</fullName>
    </submittedName>
</protein>
<proteinExistence type="predicted"/>